<protein>
    <recommendedName>
        <fullName evidence="3">Lipoprotein</fullName>
    </recommendedName>
</protein>
<proteinExistence type="predicted"/>
<dbReference type="EMBL" id="JAXDAE010000005">
    <property type="protein sequence ID" value="MDY2587058.1"/>
    <property type="molecule type" value="Genomic_DNA"/>
</dbReference>
<evidence type="ECO:0008006" key="3">
    <source>
        <dbReference type="Google" id="ProtNLM"/>
    </source>
</evidence>
<comment type="caution">
    <text evidence="1">The sequence shown here is derived from an EMBL/GenBank/DDBJ whole genome shotgun (WGS) entry which is preliminary data.</text>
</comment>
<dbReference type="RefSeq" id="WP_320555432.1">
    <property type="nucleotide sequence ID" value="NZ_JAXDAE010000005.1"/>
</dbReference>
<gene>
    <name evidence="1" type="ORF">SNF14_06880</name>
</gene>
<evidence type="ECO:0000313" key="2">
    <source>
        <dbReference type="Proteomes" id="UP001285855"/>
    </source>
</evidence>
<sequence length="100" mass="11480">MKSLFKIFAFLMLFSCSTNDSGSKCPNWYYVYLLEDCSCNSIYDSCATYQIIDKDIYMCLDVLLNSSESDCIYIDESTCPEVTFSGYIKEVVEDCLEIDL</sequence>
<evidence type="ECO:0000313" key="1">
    <source>
        <dbReference type="EMBL" id="MDY2587058.1"/>
    </source>
</evidence>
<dbReference type="Proteomes" id="UP001285855">
    <property type="component" value="Unassembled WGS sequence"/>
</dbReference>
<accession>A0ABU5ENA8</accession>
<keyword evidence="2" id="KW-1185">Reference proteome</keyword>
<name>A0ABU5ENA8_9FLAO</name>
<organism evidence="1 2">
    <name type="scientific">Winogradskyella aquimaris</name>
    <dbReference type="NCBI Taxonomy" id="864074"/>
    <lineage>
        <taxon>Bacteria</taxon>
        <taxon>Pseudomonadati</taxon>
        <taxon>Bacteroidota</taxon>
        <taxon>Flavobacteriia</taxon>
        <taxon>Flavobacteriales</taxon>
        <taxon>Flavobacteriaceae</taxon>
        <taxon>Winogradskyella</taxon>
    </lineage>
</organism>
<reference evidence="1 2" key="1">
    <citation type="submission" date="2023-11" db="EMBL/GenBank/DDBJ databases">
        <title>Winogradskyella pelagius sp. nov., isolated from coastal sediment.</title>
        <authorList>
            <person name="Li F."/>
        </authorList>
    </citation>
    <scope>NUCLEOTIDE SEQUENCE [LARGE SCALE GENOMIC DNA]</scope>
    <source>
        <strain evidence="1 2">KCTC 23502</strain>
    </source>
</reference>